<dbReference type="KEGG" id="ctes:O987_07480"/>
<reference evidence="10 11" key="1">
    <citation type="journal article" date="2014" name="Genome Announc.">
        <title>Complete Genome Sequence of Polychlorinated Biphenyl Degrader Comamonas testosteroni TK102 (NBRC 109938).</title>
        <authorList>
            <person name="Fukuda K."/>
            <person name="Hosoyama A."/>
            <person name="Tsuchikane K."/>
            <person name="Ohji S."/>
            <person name="Yamazoe A."/>
            <person name="Fujita N."/>
            <person name="Shintani M."/>
            <person name="Kimbara K."/>
        </authorList>
    </citation>
    <scope>NUCLEOTIDE SEQUENCE [LARGE SCALE GENOMIC DNA]</scope>
    <source>
        <strain evidence="10">TK102</strain>
    </source>
</reference>
<feature type="domain" description="Acyl-CoA dehydrogenase/oxidase C-terminal" evidence="7">
    <location>
        <begin position="631"/>
        <end position="789"/>
    </location>
</feature>
<accession>A0A076PJ46</accession>
<keyword evidence="5" id="KW-0560">Oxidoreductase</keyword>
<feature type="region of interest" description="Disordered" evidence="6">
    <location>
        <begin position="377"/>
        <end position="396"/>
    </location>
</feature>
<evidence type="ECO:0000313" key="10">
    <source>
        <dbReference type="EMBL" id="AIJ45643.1"/>
    </source>
</evidence>
<dbReference type="GO" id="GO:0005886">
    <property type="term" value="C:plasma membrane"/>
    <property type="evidence" value="ECO:0007669"/>
    <property type="project" value="TreeGrafter"/>
</dbReference>
<evidence type="ECO:0000256" key="6">
    <source>
        <dbReference type="SAM" id="MobiDB-lite"/>
    </source>
</evidence>
<evidence type="ECO:0000256" key="4">
    <source>
        <dbReference type="ARBA" id="ARBA00022827"/>
    </source>
</evidence>
<evidence type="ECO:0000256" key="3">
    <source>
        <dbReference type="ARBA" id="ARBA00022630"/>
    </source>
</evidence>
<dbReference type="Pfam" id="PF00441">
    <property type="entry name" value="Acyl-CoA_dh_1"/>
    <property type="match status" value="2"/>
</dbReference>
<comment type="similarity">
    <text evidence="2">Belongs to the acyl-CoA dehydrogenase family.</text>
</comment>
<gene>
    <name evidence="10" type="ORF">O987_07480</name>
</gene>
<dbReference type="HOGENOM" id="CLU_018204_9_3_4"/>
<dbReference type="GO" id="GO:0016627">
    <property type="term" value="F:oxidoreductase activity, acting on the CH-CH group of donors"/>
    <property type="evidence" value="ECO:0007669"/>
    <property type="project" value="InterPro"/>
</dbReference>
<dbReference type="InterPro" id="IPR013786">
    <property type="entry name" value="AcylCoA_DH/ox_N"/>
</dbReference>
<dbReference type="Gene3D" id="1.20.140.10">
    <property type="entry name" value="Butyryl-CoA Dehydrogenase, subunit A, domain 3"/>
    <property type="match status" value="2"/>
</dbReference>
<evidence type="ECO:0000256" key="1">
    <source>
        <dbReference type="ARBA" id="ARBA00001974"/>
    </source>
</evidence>
<dbReference type="SUPFAM" id="SSF56645">
    <property type="entry name" value="Acyl-CoA dehydrogenase NM domain-like"/>
    <property type="match status" value="2"/>
</dbReference>
<feature type="domain" description="Acyl-CoA dehydrogenase/oxidase N-terminal" evidence="9">
    <location>
        <begin position="398"/>
        <end position="517"/>
    </location>
</feature>
<comment type="cofactor">
    <cofactor evidence="1">
        <name>FAD</name>
        <dbReference type="ChEBI" id="CHEBI:57692"/>
    </cofactor>
</comment>
<dbReference type="Pfam" id="PF02770">
    <property type="entry name" value="Acyl-CoA_dh_M"/>
    <property type="match status" value="1"/>
</dbReference>
<dbReference type="AlphaFoldDB" id="A0A076PJ46"/>
<keyword evidence="3" id="KW-0285">Flavoprotein</keyword>
<evidence type="ECO:0000256" key="2">
    <source>
        <dbReference type="ARBA" id="ARBA00009347"/>
    </source>
</evidence>
<dbReference type="InterPro" id="IPR052161">
    <property type="entry name" value="Mycobact_Acyl-CoA_DH"/>
</dbReference>
<dbReference type="PANTHER" id="PTHR43292:SF4">
    <property type="entry name" value="ACYL-COA DEHYDROGENASE FADE34"/>
    <property type="match status" value="1"/>
</dbReference>
<protein>
    <submittedName>
        <fullName evidence="10">Acyl-CoA dehydrogenase</fullName>
    </submittedName>
</protein>
<dbReference type="GO" id="GO:0050660">
    <property type="term" value="F:flavin adenine dinucleotide binding"/>
    <property type="evidence" value="ECO:0007669"/>
    <property type="project" value="InterPro"/>
</dbReference>
<feature type="compositionally biased region" description="Low complexity" evidence="6">
    <location>
        <begin position="377"/>
        <end position="388"/>
    </location>
</feature>
<feature type="domain" description="Acyl-CoA dehydrogenase/oxidase N-terminal" evidence="9">
    <location>
        <begin position="6"/>
        <end position="116"/>
    </location>
</feature>
<evidence type="ECO:0000259" key="9">
    <source>
        <dbReference type="Pfam" id="PF02771"/>
    </source>
</evidence>
<evidence type="ECO:0000256" key="5">
    <source>
        <dbReference type="ARBA" id="ARBA00023002"/>
    </source>
</evidence>
<proteinExistence type="inferred from homology"/>
<keyword evidence="4" id="KW-0274">FAD</keyword>
<dbReference type="Gene3D" id="2.40.110.10">
    <property type="entry name" value="Butyryl-CoA Dehydrogenase, subunit A, domain 2"/>
    <property type="match status" value="1"/>
</dbReference>
<sequence>MNFDFSDDQNALRNEIRKFLTRESPLTQARALLEGEGEHAQSVWSGMAQLGVTSLMLPEDCGGIGLGAMEMCVVAEEVGRQLSPVPLASTMYLAVQAVLLSTQEHSAQRPRWLLPVSGGSIGCLAAPADGQVPPSGLPLFDGKTLKGDCPLVADGMAAQWGVALARSATGVQVLVAFRFDGSVRREKLRTLDPSKPYARLSFDHTEAEQLDGSRSAAEVMRRVRNRAAVMLAFEQLGAADAALEMASSYARERKAFGRPIGSYQGIKHKLAHLYTSNQLARAHCYYGAWALTSDMAAADGAPELAGAAAAARVSSTQALSDAAQENLHTHGGMGYTWELDCHLFYRRARQQAVELGSIHAWREQVAAELQQRLLAAEPEAPAKSAKQADSQSMDFEDTPEEAAFRAECRAWLQANAEPKASADDYFGRDMTAAQRLEAARVWQGRKAAAGFGAITWPKVLGGRGGTPMQELIWRQEEGKVKVPTGMFNVSLGMVLPSVMAHASPEVLGQHVAPALSGKNLWCQLLSEPGAGSDLGMVRTRAERATDGREGWIINGQKVWTSLAQFAQWGLVLTRSDSQASKFEGLSTFFLDMHSPGITVRPIRQAGGESEFNEVFFEDVFVPDHQLVGKLGGGWKVTLTGLMAERLAIGGVMPAELWRTTAGLLADLRFEGRPALEDGRLRERWADLYLKEQALWLLQCRALTALSKGRQPGPEMSGAKNVAAAALQSFSYFAIDLLGQRGVLTASELAASGLGERFAMVERLWFGSAGMRIAGGTDEVVLNSIGERVLGLAAEPRSDRDVPFCELLAR</sequence>
<dbReference type="EMBL" id="CP006704">
    <property type="protein sequence ID" value="AIJ45643.1"/>
    <property type="molecule type" value="Genomic_DNA"/>
</dbReference>
<dbReference type="InterPro" id="IPR009100">
    <property type="entry name" value="AcylCoA_DH/oxidase_NM_dom_sf"/>
</dbReference>
<dbReference type="Gene3D" id="1.10.540.10">
    <property type="entry name" value="Acyl-CoA dehydrogenase/oxidase, N-terminal domain"/>
    <property type="match status" value="2"/>
</dbReference>
<dbReference type="RefSeq" id="WP_051962135.1">
    <property type="nucleotide sequence ID" value="NZ_CP006704.1"/>
</dbReference>
<organism evidence="10 11">
    <name type="scientific">Comamonas testosteroni TK102</name>
    <dbReference type="NCBI Taxonomy" id="1392005"/>
    <lineage>
        <taxon>Bacteria</taxon>
        <taxon>Pseudomonadati</taxon>
        <taxon>Pseudomonadota</taxon>
        <taxon>Betaproteobacteria</taxon>
        <taxon>Burkholderiales</taxon>
        <taxon>Comamonadaceae</taxon>
        <taxon>Comamonas</taxon>
    </lineage>
</organism>
<evidence type="ECO:0000259" key="7">
    <source>
        <dbReference type="Pfam" id="PF00441"/>
    </source>
</evidence>
<dbReference type="PANTHER" id="PTHR43292">
    <property type="entry name" value="ACYL-COA DEHYDROGENASE"/>
    <property type="match status" value="1"/>
</dbReference>
<dbReference type="Proteomes" id="UP000028782">
    <property type="component" value="Chromosome"/>
</dbReference>
<dbReference type="InterPro" id="IPR036250">
    <property type="entry name" value="AcylCo_DH-like_C"/>
</dbReference>
<dbReference type="InterPro" id="IPR037069">
    <property type="entry name" value="AcylCoA_DH/ox_N_sf"/>
</dbReference>
<dbReference type="SUPFAM" id="SSF47203">
    <property type="entry name" value="Acyl-CoA dehydrogenase C-terminal domain-like"/>
    <property type="match status" value="2"/>
</dbReference>
<name>A0A076PJ46_COMTE</name>
<dbReference type="Pfam" id="PF02771">
    <property type="entry name" value="Acyl-CoA_dh_N"/>
    <property type="match status" value="2"/>
</dbReference>
<dbReference type="FunFam" id="2.40.110.10:FF:000011">
    <property type="entry name" value="Acyl-CoA dehydrogenase FadE34"/>
    <property type="match status" value="1"/>
</dbReference>
<dbReference type="InterPro" id="IPR009075">
    <property type="entry name" value="AcylCo_DH/oxidase_C"/>
</dbReference>
<dbReference type="InterPro" id="IPR046373">
    <property type="entry name" value="Acyl-CoA_Oxase/DH_mid-dom_sf"/>
</dbReference>
<feature type="domain" description="Acyl-CoA oxidase/dehydrogenase middle" evidence="8">
    <location>
        <begin position="522"/>
        <end position="619"/>
    </location>
</feature>
<feature type="domain" description="Acyl-CoA dehydrogenase/oxidase C-terminal" evidence="7">
    <location>
        <begin position="225"/>
        <end position="369"/>
    </location>
</feature>
<evidence type="ECO:0000259" key="8">
    <source>
        <dbReference type="Pfam" id="PF02770"/>
    </source>
</evidence>
<dbReference type="InterPro" id="IPR006091">
    <property type="entry name" value="Acyl-CoA_Oxase/DH_mid-dom"/>
</dbReference>
<evidence type="ECO:0000313" key="11">
    <source>
        <dbReference type="Proteomes" id="UP000028782"/>
    </source>
</evidence>